<dbReference type="SUPFAM" id="SSF58104">
    <property type="entry name" value="Methyl-accepting chemotaxis protein (MCP) signaling domain"/>
    <property type="match status" value="1"/>
</dbReference>
<dbReference type="NCBIfam" id="TIGR00229">
    <property type="entry name" value="sensory_box"/>
    <property type="match status" value="1"/>
</dbReference>
<dbReference type="Pfam" id="PF13188">
    <property type="entry name" value="PAS_8"/>
    <property type="match status" value="1"/>
</dbReference>
<dbReference type="Proteomes" id="UP001057498">
    <property type="component" value="Chromosome"/>
</dbReference>
<evidence type="ECO:0000256" key="5">
    <source>
        <dbReference type="SAM" id="Phobius"/>
    </source>
</evidence>
<dbReference type="Pfam" id="PF00015">
    <property type="entry name" value="MCPsignal"/>
    <property type="match status" value="1"/>
</dbReference>
<evidence type="ECO:0008006" key="10">
    <source>
        <dbReference type="Google" id="ProtNLM"/>
    </source>
</evidence>
<dbReference type="InterPro" id="IPR000014">
    <property type="entry name" value="PAS"/>
</dbReference>
<evidence type="ECO:0000313" key="9">
    <source>
        <dbReference type="Proteomes" id="UP001057498"/>
    </source>
</evidence>
<evidence type="ECO:0000256" key="4">
    <source>
        <dbReference type="SAM" id="Coils"/>
    </source>
</evidence>
<dbReference type="CDD" id="cd11386">
    <property type="entry name" value="MCP_signal"/>
    <property type="match status" value="1"/>
</dbReference>
<gene>
    <name evidence="8" type="ORF">CATMQ487_16010</name>
</gene>
<comment type="similarity">
    <text evidence="2">Belongs to the methyl-accepting chemotaxis (MCP) protein family.</text>
</comment>
<dbReference type="PROSITE" id="PS50111">
    <property type="entry name" value="CHEMOTAXIS_TRANSDUC_2"/>
    <property type="match status" value="1"/>
</dbReference>
<dbReference type="InterPro" id="IPR004089">
    <property type="entry name" value="MCPsignal_dom"/>
</dbReference>
<feature type="domain" description="PAS" evidence="7">
    <location>
        <begin position="25"/>
        <end position="76"/>
    </location>
</feature>
<accession>A0ABN6PLF8</accession>
<keyword evidence="1" id="KW-0145">Chemotaxis</keyword>
<dbReference type="PANTHER" id="PTHR43531:SF11">
    <property type="entry name" value="METHYL-ACCEPTING CHEMOTAXIS PROTEIN 3"/>
    <property type="match status" value="1"/>
</dbReference>
<dbReference type="SMART" id="SM00091">
    <property type="entry name" value="PAS"/>
    <property type="match status" value="3"/>
</dbReference>
<feature type="domain" description="Methyl-accepting transducer" evidence="6">
    <location>
        <begin position="590"/>
        <end position="805"/>
    </location>
</feature>
<evidence type="ECO:0000259" key="7">
    <source>
        <dbReference type="PROSITE" id="PS50112"/>
    </source>
</evidence>
<protein>
    <recommendedName>
        <fullName evidence="10">Methyl-accepting chemotaxis sensory transducer with Pas/Pac sensor</fullName>
    </recommendedName>
</protein>
<dbReference type="SMART" id="SM00283">
    <property type="entry name" value="MA"/>
    <property type="match status" value="1"/>
</dbReference>
<dbReference type="Gene3D" id="3.30.450.20">
    <property type="entry name" value="PAS domain"/>
    <property type="match status" value="3"/>
</dbReference>
<dbReference type="InterPro" id="IPR051310">
    <property type="entry name" value="MCP_chemotaxis"/>
</dbReference>
<evidence type="ECO:0000259" key="6">
    <source>
        <dbReference type="PROSITE" id="PS50111"/>
    </source>
</evidence>
<evidence type="ECO:0000256" key="1">
    <source>
        <dbReference type="ARBA" id="ARBA00022500"/>
    </source>
</evidence>
<evidence type="ECO:0000313" key="8">
    <source>
        <dbReference type="EMBL" id="BDI04631.1"/>
    </source>
</evidence>
<dbReference type="Gene3D" id="1.10.287.950">
    <property type="entry name" value="Methyl-accepting chemotaxis protein"/>
    <property type="match status" value="1"/>
</dbReference>
<keyword evidence="3" id="KW-0807">Transducer</keyword>
<keyword evidence="4" id="KW-0175">Coiled coil</keyword>
<keyword evidence="5" id="KW-0472">Membrane</keyword>
<dbReference type="RefSeq" id="WP_251972738.1">
    <property type="nucleotide sequence ID" value="NZ_AP025730.1"/>
</dbReference>
<dbReference type="InterPro" id="IPR013655">
    <property type="entry name" value="PAS_fold_3"/>
</dbReference>
<evidence type="ECO:0000256" key="3">
    <source>
        <dbReference type="PROSITE-ProRule" id="PRU00284"/>
    </source>
</evidence>
<dbReference type="EMBL" id="AP025730">
    <property type="protein sequence ID" value="BDI04631.1"/>
    <property type="molecule type" value="Genomic_DNA"/>
</dbReference>
<dbReference type="CDD" id="cd00130">
    <property type="entry name" value="PAS"/>
    <property type="match status" value="1"/>
</dbReference>
<dbReference type="SMART" id="SM00086">
    <property type="entry name" value="PAC"/>
    <property type="match status" value="1"/>
</dbReference>
<dbReference type="PANTHER" id="PTHR43531">
    <property type="entry name" value="PROTEIN ICFG"/>
    <property type="match status" value="1"/>
</dbReference>
<keyword evidence="5" id="KW-1133">Transmembrane helix</keyword>
<feature type="coiled-coil region" evidence="4">
    <location>
        <begin position="776"/>
        <end position="821"/>
    </location>
</feature>
<proteinExistence type="inferred from homology"/>
<sequence length="851" mass="91957">MRTNLPVTQKEYPLPAGSCIVSRTDPKGRITWVNQDFIEAAGFTERELIGQPHNLVRHPDMPEEAFADLWKTLQAGKPWSGLVKNRRKDGDHYWVLANVTPLEENDRLVGYLSVRTVPTRAQIDAAENAYKRLRNGQAPGWTVHEGAFVQATAVRRSERLASALGTTSIGRQLTIAVGLGGAAAAGGIGMAALQAWWLAPLPLAAAVASAWAVHRLGQRMRQSLQDIREHLDRYAQGRFEGLVGRLDGQDEPVAALHAIRRLQTRLGFELADSKRRAMESERISLALDVATARMLVTDAEGFVVYANASLREWLAEHQDALRVDWPMLDMTRLQGARVHALLVDPQGQALLPPLDHRQRVTRIAGGRTVELTITPVRTGDGPITGAVIEWLDQTEALAAIARTEAAAAEDRRQRDSALRVNRALDATPMPIRIADANGTIVYANEALMETVRRDASAFRSEIPGFDPERVLGGSIGMFYRDPGAAVERLRGLQSRVTSRMVLGGRTYDVTTTPIVNADGSRLGSIGQWHDRTEQLAAEADLSKLAEAATRGDFTTRMDVQRHEGFIRQVGEMLNGLISTMNRTLSDVRGAASRLNHAASETTSTAHSLAQQASEQAATVEQTTAALQEMSESVQRNAANASETGRMATRAAEEAHDGGTAVAQTVEAMKSIATRISIIDDIAYQTNLLALNAAIEAARAGDHGKGFAVVAAEVRKLAERSQVAAQEIGQLAGSSVRMAERAGDLLGSMVPAIRKTSELVSEIAQASDGQNDSVGQITDAMDQVNQATQRNAAASEELSATAEQLKGEAMQLQNLVASFQLAERRAEPTARSSAWRPAAATARHAESLALAN</sequence>
<dbReference type="Pfam" id="PF08447">
    <property type="entry name" value="PAS_3"/>
    <property type="match status" value="1"/>
</dbReference>
<dbReference type="PRINTS" id="PR00260">
    <property type="entry name" value="CHEMTRNSDUCR"/>
</dbReference>
<dbReference type="PROSITE" id="PS50112">
    <property type="entry name" value="PAS"/>
    <property type="match status" value="1"/>
</dbReference>
<keyword evidence="5" id="KW-0812">Transmembrane</keyword>
<dbReference type="InterPro" id="IPR001610">
    <property type="entry name" value="PAC"/>
</dbReference>
<organism evidence="8 9">
    <name type="scientific">Sphaerotilus microaerophilus</name>
    <dbReference type="NCBI Taxonomy" id="2914710"/>
    <lineage>
        <taxon>Bacteria</taxon>
        <taxon>Pseudomonadati</taxon>
        <taxon>Pseudomonadota</taxon>
        <taxon>Betaproteobacteria</taxon>
        <taxon>Burkholderiales</taxon>
        <taxon>Sphaerotilaceae</taxon>
        <taxon>Sphaerotilus</taxon>
    </lineage>
</organism>
<dbReference type="InterPro" id="IPR004090">
    <property type="entry name" value="Chemotax_Me-accpt_rcpt"/>
</dbReference>
<evidence type="ECO:0000256" key="2">
    <source>
        <dbReference type="ARBA" id="ARBA00029447"/>
    </source>
</evidence>
<dbReference type="SUPFAM" id="SSF55785">
    <property type="entry name" value="PYP-like sensor domain (PAS domain)"/>
    <property type="match status" value="2"/>
</dbReference>
<reference evidence="8" key="1">
    <citation type="submission" date="2022-04" db="EMBL/GenBank/DDBJ databases">
        <title>Whole genome sequence of Sphaerotilus sp. FB-5.</title>
        <authorList>
            <person name="Takeda M."/>
            <person name="Narihara S."/>
            <person name="Akimoto M."/>
            <person name="Akimoto R."/>
            <person name="Nishiyashiki S."/>
            <person name="Murakami T."/>
        </authorList>
    </citation>
    <scope>NUCLEOTIDE SEQUENCE</scope>
    <source>
        <strain evidence="8">FB-5</strain>
    </source>
</reference>
<dbReference type="InterPro" id="IPR035965">
    <property type="entry name" value="PAS-like_dom_sf"/>
</dbReference>
<keyword evidence="9" id="KW-1185">Reference proteome</keyword>
<feature type="transmembrane region" description="Helical" evidence="5">
    <location>
        <begin position="169"/>
        <end position="189"/>
    </location>
</feature>
<name>A0ABN6PLF8_9BURK</name>